<organism evidence="2">
    <name type="scientific">Chromera velia CCMP2878</name>
    <dbReference type="NCBI Taxonomy" id="1169474"/>
    <lineage>
        <taxon>Eukaryota</taxon>
        <taxon>Sar</taxon>
        <taxon>Alveolata</taxon>
        <taxon>Colpodellida</taxon>
        <taxon>Chromeraceae</taxon>
        <taxon>Chromera</taxon>
    </lineage>
</organism>
<gene>
    <name evidence="2" type="ORF">Cvel_33593</name>
</gene>
<protein>
    <submittedName>
        <fullName evidence="2">Uncharacterized protein</fullName>
    </submittedName>
</protein>
<feature type="compositionally biased region" description="Basic and acidic residues" evidence="1">
    <location>
        <begin position="8"/>
        <end position="31"/>
    </location>
</feature>
<feature type="region of interest" description="Disordered" evidence="1">
    <location>
        <begin position="1"/>
        <end position="31"/>
    </location>
</feature>
<sequence>MKQAIAEGKAEARETKEELQREARKERKKRLEATRAVRNAIKSERMACLKDKVMAMERKVDERVLEDAWEKMRRAARAEVALRQRRGFSWKQEGAAVKKEGGPVSLWEGMRRREEAEERDRRRTQDHLQALAGPQRGTASQGDTMGKQKGGLCFFVHMIAISAGVLTMAPNAEGEFKTPIRFEREAPENVTRVLAGRFVREGDSMSEDTDEKAEKKAREGEFKTPIRFEREAPENVTRVLAGRFVREGDSMSEDTDEKAEKKAREVAEASAVLVRFLEGCGDFPPYTAGGSGGGGESPDREEDGCTPPTARV</sequence>
<dbReference type="AlphaFoldDB" id="A0A0G4HYI0"/>
<reference evidence="2" key="1">
    <citation type="submission" date="2014-11" db="EMBL/GenBank/DDBJ databases">
        <authorList>
            <person name="Otto D Thomas"/>
            <person name="Naeem Raeece"/>
        </authorList>
    </citation>
    <scope>NUCLEOTIDE SEQUENCE</scope>
</reference>
<feature type="compositionally biased region" description="Basic and acidic residues" evidence="1">
    <location>
        <begin position="109"/>
        <end position="126"/>
    </location>
</feature>
<feature type="region of interest" description="Disordered" evidence="1">
    <location>
        <begin position="108"/>
        <end position="145"/>
    </location>
</feature>
<dbReference type="EMBL" id="CDMZ01004386">
    <property type="protein sequence ID" value="CEM49584.1"/>
    <property type="molecule type" value="Genomic_DNA"/>
</dbReference>
<dbReference type="VEuPathDB" id="CryptoDB:Cvel_33593"/>
<feature type="region of interest" description="Disordered" evidence="1">
    <location>
        <begin position="283"/>
        <end position="312"/>
    </location>
</feature>
<evidence type="ECO:0000313" key="2">
    <source>
        <dbReference type="EMBL" id="CEM49584.1"/>
    </source>
</evidence>
<evidence type="ECO:0000256" key="1">
    <source>
        <dbReference type="SAM" id="MobiDB-lite"/>
    </source>
</evidence>
<proteinExistence type="predicted"/>
<accession>A0A0G4HYI0</accession>
<name>A0A0G4HYI0_9ALVE</name>